<dbReference type="RefSeq" id="WP_348715126.1">
    <property type="nucleotide sequence ID" value="NZ_CAXJIO010000010.1"/>
</dbReference>
<dbReference type="Proteomes" id="UP001497527">
    <property type="component" value="Unassembled WGS sequence"/>
</dbReference>
<sequence length="80" mass="9474">MNYKKLVFQNLSIAENVREFLAYHQDQYVHNVLSQTSKLSKETTDLLEGKKKKLTSVISEFLFTEKYDTVFDIIKLKKKK</sequence>
<comment type="caution">
    <text evidence="1">The sequence shown here is derived from an EMBL/GenBank/DDBJ whole genome shotgun (WGS) entry which is preliminary data.</text>
</comment>
<gene>
    <name evidence="1" type="ORF">T190423A01A_10285</name>
</gene>
<keyword evidence="2" id="KW-1185">Reference proteome</keyword>
<evidence type="ECO:0000313" key="1">
    <source>
        <dbReference type="EMBL" id="CAL2101722.1"/>
    </source>
</evidence>
<organism evidence="1 2">
    <name type="scientific">Tenacibaculum polynesiense</name>
    <dbReference type="NCBI Taxonomy" id="3137857"/>
    <lineage>
        <taxon>Bacteria</taxon>
        <taxon>Pseudomonadati</taxon>
        <taxon>Bacteroidota</taxon>
        <taxon>Flavobacteriia</taxon>
        <taxon>Flavobacteriales</taxon>
        <taxon>Flavobacteriaceae</taxon>
        <taxon>Tenacibaculum</taxon>
    </lineage>
</organism>
<dbReference type="EMBL" id="CAXJIO010000010">
    <property type="protein sequence ID" value="CAL2101722.1"/>
    <property type="molecule type" value="Genomic_DNA"/>
</dbReference>
<evidence type="ECO:0000313" key="2">
    <source>
        <dbReference type="Proteomes" id="UP001497527"/>
    </source>
</evidence>
<name>A0ABP1EW93_9FLAO</name>
<proteinExistence type="predicted"/>
<protein>
    <submittedName>
        <fullName evidence="1">Uncharacterized protein</fullName>
    </submittedName>
</protein>
<reference evidence="1 2" key="1">
    <citation type="submission" date="2024-05" db="EMBL/GenBank/DDBJ databases">
        <authorList>
            <person name="Duchaud E."/>
        </authorList>
    </citation>
    <scope>NUCLEOTIDE SEQUENCE [LARGE SCALE GENOMIC DNA]</scope>
    <source>
        <strain evidence="1">Ena-SAMPLE-TAB-13-05-2024-13:56:06:370-140308</strain>
    </source>
</reference>
<accession>A0ABP1EW93</accession>